<comment type="caution">
    <text evidence="2">The sequence shown here is derived from an EMBL/GenBank/DDBJ whole genome shotgun (WGS) entry which is preliminary data.</text>
</comment>
<dbReference type="InterPro" id="IPR007475">
    <property type="entry name" value="UbiK"/>
</dbReference>
<dbReference type="InParanoid" id="A0A4R2PLU4"/>
<sequence>MQNQSKLFDDFAKLAQGALGAASSAREEFEATMRAWVDSQVDKMNLVPREDFDVVAEMAQRARTENDALAERIAALEAKVDALEGGAKGGTASKAKPTGAKSTGAKGAGASKAGDTGTAKDTDEG</sequence>
<gene>
    <name evidence="2" type="ORF">EV659_103338</name>
</gene>
<organism evidence="2 3">
    <name type="scientific">Rhodothalassium salexigens DSM 2132</name>
    <dbReference type="NCBI Taxonomy" id="1188247"/>
    <lineage>
        <taxon>Bacteria</taxon>
        <taxon>Pseudomonadati</taxon>
        <taxon>Pseudomonadota</taxon>
        <taxon>Alphaproteobacteria</taxon>
        <taxon>Rhodothalassiales</taxon>
        <taxon>Rhodothalassiaceae</taxon>
        <taxon>Rhodothalassium</taxon>
    </lineage>
</organism>
<evidence type="ECO:0000313" key="2">
    <source>
        <dbReference type="EMBL" id="TCP36447.1"/>
    </source>
</evidence>
<evidence type="ECO:0000256" key="1">
    <source>
        <dbReference type="SAM" id="MobiDB-lite"/>
    </source>
</evidence>
<protein>
    <submittedName>
        <fullName evidence="2">BMFP domain-containing protein YqiC</fullName>
    </submittedName>
</protein>
<feature type="compositionally biased region" description="Low complexity" evidence="1">
    <location>
        <begin position="90"/>
        <end position="117"/>
    </location>
</feature>
<dbReference type="AlphaFoldDB" id="A0A4R2PLU4"/>
<dbReference type="Proteomes" id="UP000295399">
    <property type="component" value="Unassembled WGS sequence"/>
</dbReference>
<name>A0A4R2PLU4_RHOSA</name>
<reference evidence="2 3" key="1">
    <citation type="submission" date="2019-03" db="EMBL/GenBank/DDBJ databases">
        <title>Genomic Encyclopedia of Type Strains, Phase IV (KMG-IV): sequencing the most valuable type-strain genomes for metagenomic binning, comparative biology and taxonomic classification.</title>
        <authorList>
            <person name="Goeker M."/>
        </authorList>
    </citation>
    <scope>NUCLEOTIDE SEQUENCE [LARGE SCALE GENOMIC DNA]</scope>
    <source>
        <strain evidence="2 3">DSM 2132</strain>
    </source>
</reference>
<proteinExistence type="predicted"/>
<accession>A0A4R2PLU4</accession>
<dbReference type="OrthoDB" id="7392124at2"/>
<dbReference type="EMBL" id="SLXO01000003">
    <property type="protein sequence ID" value="TCP36447.1"/>
    <property type="molecule type" value="Genomic_DNA"/>
</dbReference>
<dbReference type="RefSeq" id="WP_132707980.1">
    <property type="nucleotide sequence ID" value="NZ_JACIGF010000003.1"/>
</dbReference>
<feature type="region of interest" description="Disordered" evidence="1">
    <location>
        <begin position="84"/>
        <end position="125"/>
    </location>
</feature>
<keyword evidence="3" id="KW-1185">Reference proteome</keyword>
<dbReference type="Pfam" id="PF04380">
    <property type="entry name" value="BMFP"/>
    <property type="match status" value="1"/>
</dbReference>
<evidence type="ECO:0000313" key="3">
    <source>
        <dbReference type="Proteomes" id="UP000295399"/>
    </source>
</evidence>